<feature type="compositionally biased region" description="Pro residues" evidence="3">
    <location>
        <begin position="224"/>
        <end position="235"/>
    </location>
</feature>
<feature type="region of interest" description="Disordered" evidence="3">
    <location>
        <begin position="338"/>
        <end position="381"/>
    </location>
</feature>
<feature type="region of interest" description="Disordered" evidence="3">
    <location>
        <begin position="484"/>
        <end position="511"/>
    </location>
</feature>
<keyword evidence="2" id="KW-0238">DNA-binding</keyword>
<dbReference type="GO" id="GO:0005634">
    <property type="term" value="C:nucleus"/>
    <property type="evidence" value="ECO:0007669"/>
    <property type="project" value="TreeGrafter"/>
</dbReference>
<dbReference type="OrthoDB" id="2143914at2759"/>
<name>A0A8K1FNJ7_PYTOL</name>
<evidence type="ECO:0000313" key="7">
    <source>
        <dbReference type="Proteomes" id="UP000794436"/>
    </source>
</evidence>
<evidence type="ECO:0000256" key="1">
    <source>
        <dbReference type="ARBA" id="ARBA00022737"/>
    </source>
</evidence>
<feature type="compositionally biased region" description="Polar residues" evidence="3">
    <location>
        <begin position="338"/>
        <end position="348"/>
    </location>
</feature>
<dbReference type="PROSITE" id="PS51294">
    <property type="entry name" value="HTH_MYB"/>
    <property type="match status" value="2"/>
</dbReference>
<dbReference type="FunFam" id="1.10.10.60:FF:000010">
    <property type="entry name" value="Transcriptional activator Myb isoform A"/>
    <property type="match status" value="1"/>
</dbReference>
<accession>A0A8K1FNJ7</accession>
<feature type="region of interest" description="Disordered" evidence="3">
    <location>
        <begin position="414"/>
        <end position="456"/>
    </location>
</feature>
<feature type="compositionally biased region" description="Basic and acidic residues" evidence="3">
    <location>
        <begin position="84"/>
        <end position="93"/>
    </location>
</feature>
<feature type="compositionally biased region" description="Pro residues" evidence="3">
    <location>
        <begin position="426"/>
        <end position="437"/>
    </location>
</feature>
<feature type="domain" description="Myb-like" evidence="4">
    <location>
        <begin position="137"/>
        <end position="187"/>
    </location>
</feature>
<feature type="compositionally biased region" description="Low complexity" evidence="3">
    <location>
        <begin position="214"/>
        <end position="223"/>
    </location>
</feature>
<keyword evidence="7" id="KW-1185">Reference proteome</keyword>
<dbReference type="PANTHER" id="PTHR45614">
    <property type="entry name" value="MYB PROTEIN-RELATED"/>
    <property type="match status" value="1"/>
</dbReference>
<dbReference type="InterPro" id="IPR009057">
    <property type="entry name" value="Homeodomain-like_sf"/>
</dbReference>
<dbReference type="CDD" id="cd00167">
    <property type="entry name" value="SANT"/>
    <property type="match status" value="2"/>
</dbReference>
<feature type="domain" description="HTH myb-type" evidence="5">
    <location>
        <begin position="141"/>
        <end position="191"/>
    </location>
</feature>
<gene>
    <name evidence="6" type="ORF">Poli38472_003707</name>
</gene>
<reference evidence="6" key="1">
    <citation type="submission" date="2019-03" db="EMBL/GenBank/DDBJ databases">
        <title>Long read genome sequence of the mycoparasitic Pythium oligandrum ATCC 38472 isolated from sugarbeet rhizosphere.</title>
        <authorList>
            <person name="Gaulin E."/>
        </authorList>
    </citation>
    <scope>NUCLEOTIDE SEQUENCE</scope>
    <source>
        <strain evidence="6">ATCC 38472_TT</strain>
    </source>
</reference>
<feature type="region of interest" description="Disordered" evidence="3">
    <location>
        <begin position="188"/>
        <end position="240"/>
    </location>
</feature>
<dbReference type="SMART" id="SM00717">
    <property type="entry name" value="SANT"/>
    <property type="match status" value="2"/>
</dbReference>
<dbReference type="GO" id="GO:0000981">
    <property type="term" value="F:DNA-binding transcription factor activity, RNA polymerase II-specific"/>
    <property type="evidence" value="ECO:0007669"/>
    <property type="project" value="TreeGrafter"/>
</dbReference>
<feature type="region of interest" description="Disordered" evidence="3">
    <location>
        <begin position="264"/>
        <end position="316"/>
    </location>
</feature>
<evidence type="ECO:0000256" key="3">
    <source>
        <dbReference type="SAM" id="MobiDB-lite"/>
    </source>
</evidence>
<feature type="compositionally biased region" description="Basic residues" evidence="3">
    <location>
        <begin position="189"/>
        <end position="199"/>
    </location>
</feature>
<feature type="region of interest" description="Disordered" evidence="3">
    <location>
        <begin position="68"/>
        <end position="93"/>
    </location>
</feature>
<dbReference type="EMBL" id="SPLM01000036">
    <property type="protein sequence ID" value="TMW65942.1"/>
    <property type="molecule type" value="Genomic_DNA"/>
</dbReference>
<dbReference type="AlphaFoldDB" id="A0A8K1FNJ7"/>
<dbReference type="PROSITE" id="PS50090">
    <property type="entry name" value="MYB_LIKE"/>
    <property type="match status" value="2"/>
</dbReference>
<evidence type="ECO:0000313" key="6">
    <source>
        <dbReference type="EMBL" id="TMW65942.1"/>
    </source>
</evidence>
<dbReference type="Proteomes" id="UP000794436">
    <property type="component" value="Unassembled WGS sequence"/>
</dbReference>
<comment type="caution">
    <text evidence="6">The sequence shown here is derived from an EMBL/GenBank/DDBJ whole genome shotgun (WGS) entry which is preliminary data.</text>
</comment>
<feature type="domain" description="HTH myb-type" evidence="5">
    <location>
        <begin position="90"/>
        <end position="140"/>
    </location>
</feature>
<feature type="domain" description="Myb-like" evidence="4">
    <location>
        <begin position="85"/>
        <end position="136"/>
    </location>
</feature>
<organism evidence="6 7">
    <name type="scientific">Pythium oligandrum</name>
    <name type="common">Mycoparasitic fungus</name>
    <dbReference type="NCBI Taxonomy" id="41045"/>
    <lineage>
        <taxon>Eukaryota</taxon>
        <taxon>Sar</taxon>
        <taxon>Stramenopiles</taxon>
        <taxon>Oomycota</taxon>
        <taxon>Peronosporomycetes</taxon>
        <taxon>Pythiales</taxon>
        <taxon>Pythiaceae</taxon>
        <taxon>Pythium</taxon>
    </lineage>
</organism>
<dbReference type="Gene3D" id="1.10.10.60">
    <property type="entry name" value="Homeodomain-like"/>
    <property type="match status" value="2"/>
</dbReference>
<feature type="compositionally biased region" description="Polar residues" evidence="3">
    <location>
        <begin position="286"/>
        <end position="302"/>
    </location>
</feature>
<protein>
    <submittedName>
        <fullName evidence="6">Uncharacterized protein</fullName>
    </submittedName>
</protein>
<dbReference type="GO" id="GO:0000978">
    <property type="term" value="F:RNA polymerase II cis-regulatory region sequence-specific DNA binding"/>
    <property type="evidence" value="ECO:0007669"/>
    <property type="project" value="TreeGrafter"/>
</dbReference>
<feature type="compositionally biased region" description="Low complexity" evidence="3">
    <location>
        <begin position="415"/>
        <end position="425"/>
    </location>
</feature>
<dbReference type="InterPro" id="IPR001005">
    <property type="entry name" value="SANT/Myb"/>
</dbReference>
<evidence type="ECO:0000259" key="5">
    <source>
        <dbReference type="PROSITE" id="PS51294"/>
    </source>
</evidence>
<dbReference type="PANTHER" id="PTHR45614:SF232">
    <property type="entry name" value="TRANSCRIPTION FACTOR MYB3R-2"/>
    <property type="match status" value="1"/>
</dbReference>
<dbReference type="InterPro" id="IPR017930">
    <property type="entry name" value="Myb_dom"/>
</dbReference>
<dbReference type="Pfam" id="PF13921">
    <property type="entry name" value="Myb_DNA-bind_6"/>
    <property type="match status" value="1"/>
</dbReference>
<dbReference type="SUPFAM" id="SSF46689">
    <property type="entry name" value="Homeodomain-like"/>
    <property type="match status" value="1"/>
</dbReference>
<evidence type="ECO:0000256" key="2">
    <source>
        <dbReference type="ARBA" id="ARBA00023125"/>
    </source>
</evidence>
<dbReference type="InterPro" id="IPR050560">
    <property type="entry name" value="MYB_TF"/>
</dbReference>
<sequence>MSRKLEMLALDENEVDVHGMRGAMPVGHMSHEMELMTPPMGHSPDMTYVRHPSSTGSSTATFSHMDDQFTEEDEDSSGPKGRRKSDSNCKRPWTREENEKLIQLVKQYGAKRWSLIAMHLPGRVGKQCRERWHNHLNPNVRKDAWTAEEDYVIFECHKNVGNQWAEISKMLPGRTDNAIKNRYYSTMRRMQRQSLRKKGPLREGKSIRVATVNSSSPMSSPTVSTPPPSRSPPTQRPLSQTTTFQKLFSSSGEVDRHEQDFVPDFERESPPAPPTRHHSMVYPLSNGYSNSDMSMSGQSQSFDYGPGSNHRVRAASAPSSLSLMGMMGNYGGQYSSNEPPSMYASSGNFPGEPGGMFPPRHSHGGSGNHPSSRSSDPPVHLSHKRVMDEFSSGPRDSWKNESPVSVTARIFRGTQQTQSQQQQHVQPPPSYNEPLGPPASMGLSNDSYKPSLSLPSYRSASSMNNIGQYGGMDSFQPGMNGMRKLPSPMFGSSSANSGSLGGMSHGGHSDAQFELFNLEPFDNDLRDNDFHSGNSR</sequence>
<proteinExistence type="predicted"/>
<keyword evidence="1" id="KW-0677">Repeat</keyword>
<evidence type="ECO:0000259" key="4">
    <source>
        <dbReference type="PROSITE" id="PS50090"/>
    </source>
</evidence>